<reference evidence="2" key="1">
    <citation type="submission" date="2014-12" db="EMBL/GenBank/DDBJ databases">
        <title>Insight into the proteome of Arion vulgaris.</title>
        <authorList>
            <person name="Aradska J."/>
            <person name="Bulat T."/>
            <person name="Smidak R."/>
            <person name="Sarate P."/>
            <person name="Gangsoo J."/>
            <person name="Sialana F."/>
            <person name="Bilban M."/>
            <person name="Lubec G."/>
        </authorList>
    </citation>
    <scope>NUCLEOTIDE SEQUENCE</scope>
    <source>
        <tissue evidence="2">Skin</tissue>
    </source>
</reference>
<sequence length="67" mass="8114">KWHATCRDYCTNSVAPSPILETSREQILLHYKKRDEDFQQLFIKLITVVMRIFFSSPFFFFFFFNAP</sequence>
<protein>
    <submittedName>
        <fullName evidence="2">Uncharacterized protein</fullName>
    </submittedName>
</protein>
<proteinExistence type="predicted"/>
<gene>
    <name evidence="2" type="primary">ORF55098</name>
</gene>
<dbReference type="AlphaFoldDB" id="A0A0B6ZC64"/>
<name>A0A0B6ZC64_9EUPU</name>
<accession>A0A0B6ZC64</accession>
<keyword evidence="1" id="KW-0472">Membrane</keyword>
<evidence type="ECO:0000313" key="2">
    <source>
        <dbReference type="EMBL" id="CEK65461.1"/>
    </source>
</evidence>
<organism evidence="2">
    <name type="scientific">Arion vulgaris</name>
    <dbReference type="NCBI Taxonomy" id="1028688"/>
    <lineage>
        <taxon>Eukaryota</taxon>
        <taxon>Metazoa</taxon>
        <taxon>Spiralia</taxon>
        <taxon>Lophotrochozoa</taxon>
        <taxon>Mollusca</taxon>
        <taxon>Gastropoda</taxon>
        <taxon>Heterobranchia</taxon>
        <taxon>Euthyneura</taxon>
        <taxon>Panpulmonata</taxon>
        <taxon>Eupulmonata</taxon>
        <taxon>Stylommatophora</taxon>
        <taxon>Helicina</taxon>
        <taxon>Arionoidea</taxon>
        <taxon>Arionidae</taxon>
        <taxon>Arion</taxon>
    </lineage>
</organism>
<evidence type="ECO:0000256" key="1">
    <source>
        <dbReference type="SAM" id="Phobius"/>
    </source>
</evidence>
<feature type="non-terminal residue" evidence="2">
    <location>
        <position position="67"/>
    </location>
</feature>
<feature type="non-terminal residue" evidence="2">
    <location>
        <position position="1"/>
    </location>
</feature>
<keyword evidence="1" id="KW-0812">Transmembrane</keyword>
<dbReference type="EMBL" id="HACG01018596">
    <property type="protein sequence ID" value="CEK65461.1"/>
    <property type="molecule type" value="Transcribed_RNA"/>
</dbReference>
<keyword evidence="1" id="KW-1133">Transmembrane helix</keyword>
<feature type="transmembrane region" description="Helical" evidence="1">
    <location>
        <begin position="41"/>
        <end position="64"/>
    </location>
</feature>